<keyword evidence="1" id="KW-0472">Membrane</keyword>
<feature type="transmembrane region" description="Helical" evidence="1">
    <location>
        <begin position="6"/>
        <end position="26"/>
    </location>
</feature>
<dbReference type="AlphaFoldDB" id="A0A2U2C5W5"/>
<keyword evidence="1" id="KW-0812">Transmembrane</keyword>
<name>A0A2U2C5W5_9RHOB</name>
<keyword evidence="3" id="KW-1185">Reference proteome</keyword>
<evidence type="ECO:0000313" key="2">
    <source>
        <dbReference type="EMBL" id="PWE27286.1"/>
    </source>
</evidence>
<organism evidence="2 3">
    <name type="scientific">Pararhodobacter marinus</name>
    <dbReference type="NCBI Taxonomy" id="2184063"/>
    <lineage>
        <taxon>Bacteria</taxon>
        <taxon>Pseudomonadati</taxon>
        <taxon>Pseudomonadota</taxon>
        <taxon>Alphaproteobacteria</taxon>
        <taxon>Rhodobacterales</taxon>
        <taxon>Paracoccaceae</taxon>
        <taxon>Pararhodobacter</taxon>
    </lineage>
</organism>
<dbReference type="OrthoDB" id="7872565at2"/>
<comment type="caution">
    <text evidence="2">The sequence shown here is derived from an EMBL/GenBank/DDBJ whole genome shotgun (WGS) entry which is preliminary data.</text>
</comment>
<evidence type="ECO:0000256" key="1">
    <source>
        <dbReference type="SAM" id="Phobius"/>
    </source>
</evidence>
<protein>
    <submittedName>
        <fullName evidence="2">Uncharacterized protein</fullName>
    </submittedName>
</protein>
<evidence type="ECO:0000313" key="3">
    <source>
        <dbReference type="Proteomes" id="UP000244940"/>
    </source>
</evidence>
<dbReference type="Proteomes" id="UP000244940">
    <property type="component" value="Unassembled WGS sequence"/>
</dbReference>
<dbReference type="RefSeq" id="WP_109534830.1">
    <property type="nucleotide sequence ID" value="NZ_CAXPUO010000090.1"/>
</dbReference>
<sequence length="61" mass="6733">MSNLTLPQPLAVTIFVVACFCGFQFRRVWKAEGPRWQLWLWGVLAAAGLLSVGFIPLATPS</sequence>
<keyword evidence="1" id="KW-1133">Transmembrane helix</keyword>
<reference evidence="2 3" key="1">
    <citation type="submission" date="2018-05" db="EMBL/GenBank/DDBJ databases">
        <title>Pararhodobacter marina sp. nov., isolated from deep-sea water of the Indian Ocean.</title>
        <authorList>
            <person name="Lai Q.Sr."/>
            <person name="Liu X."/>
            <person name="Shao Z."/>
        </authorList>
    </citation>
    <scope>NUCLEOTIDE SEQUENCE [LARGE SCALE GENOMIC DNA]</scope>
    <source>
        <strain evidence="2 3">CIC4N-9</strain>
    </source>
</reference>
<proteinExistence type="predicted"/>
<feature type="transmembrane region" description="Helical" evidence="1">
    <location>
        <begin position="38"/>
        <end position="58"/>
    </location>
</feature>
<dbReference type="GeneID" id="94366885"/>
<gene>
    <name evidence="2" type="ORF">C4N9_18475</name>
</gene>
<dbReference type="EMBL" id="QEYD01000012">
    <property type="protein sequence ID" value="PWE27286.1"/>
    <property type="molecule type" value="Genomic_DNA"/>
</dbReference>
<accession>A0A2U2C5W5</accession>